<evidence type="ECO:0000313" key="4">
    <source>
        <dbReference type="EnsemblMetazoa" id="SCAU014870-PA"/>
    </source>
</evidence>
<dbReference type="AlphaFoldDB" id="A0A1I8Q8I9"/>
<dbReference type="GO" id="GO:0005975">
    <property type="term" value="P:carbohydrate metabolic process"/>
    <property type="evidence" value="ECO:0007669"/>
    <property type="project" value="InterPro"/>
</dbReference>
<reference evidence="4" key="1">
    <citation type="submission" date="2020-05" db="UniProtKB">
        <authorList>
            <consortium name="EnsemblMetazoa"/>
        </authorList>
    </citation>
    <scope>IDENTIFICATION</scope>
    <source>
        <strain evidence="4">USDA</strain>
    </source>
</reference>
<dbReference type="GO" id="GO:0006032">
    <property type="term" value="P:chitin catabolic process"/>
    <property type="evidence" value="ECO:0007669"/>
    <property type="project" value="TreeGrafter"/>
</dbReference>
<dbReference type="GO" id="GO:0004568">
    <property type="term" value="F:chitinase activity"/>
    <property type="evidence" value="ECO:0007669"/>
    <property type="project" value="TreeGrafter"/>
</dbReference>
<organism evidence="4 5">
    <name type="scientific">Stomoxys calcitrans</name>
    <name type="common">Stable fly</name>
    <name type="synonym">Conops calcitrans</name>
    <dbReference type="NCBI Taxonomy" id="35570"/>
    <lineage>
        <taxon>Eukaryota</taxon>
        <taxon>Metazoa</taxon>
        <taxon>Ecdysozoa</taxon>
        <taxon>Arthropoda</taxon>
        <taxon>Hexapoda</taxon>
        <taxon>Insecta</taxon>
        <taxon>Pterygota</taxon>
        <taxon>Neoptera</taxon>
        <taxon>Endopterygota</taxon>
        <taxon>Diptera</taxon>
        <taxon>Brachycera</taxon>
        <taxon>Muscomorpha</taxon>
        <taxon>Muscoidea</taxon>
        <taxon>Muscidae</taxon>
        <taxon>Stomoxys</taxon>
    </lineage>
</organism>
<dbReference type="InterPro" id="IPR050314">
    <property type="entry name" value="Glycosyl_Hydrlase_18"/>
</dbReference>
<protein>
    <recommendedName>
        <fullName evidence="3">GH18 domain-containing protein</fullName>
    </recommendedName>
</protein>
<evidence type="ECO:0000259" key="3">
    <source>
        <dbReference type="PROSITE" id="PS51910"/>
    </source>
</evidence>
<proteinExistence type="predicted"/>
<dbReference type="Gene3D" id="3.20.20.80">
    <property type="entry name" value="Glycosidases"/>
    <property type="match status" value="2"/>
</dbReference>
<dbReference type="PROSITE" id="PS51910">
    <property type="entry name" value="GH18_2"/>
    <property type="match status" value="1"/>
</dbReference>
<dbReference type="SMART" id="SM00636">
    <property type="entry name" value="Glyco_18"/>
    <property type="match status" value="1"/>
</dbReference>
<dbReference type="OrthoDB" id="73875at2759"/>
<sequence>MQKFVLVLMGAMLFNIMVQAIKTDKMVNCYMVIGTPKRFQLKNIDPDLCTHISYAYFDIDNEGLKPFYQLPSNSERFNLKWANSKLKQIAVVGGDKVSTKQFSKMAADPNLRRIFRQSVRVFLVENDFNGLDLHWLYMEKPADKENFVTLIRELREHFKYLDLELGISVIADNKYARLWYDVPNIVENVDFINVMAYNYTDNLLGHNAALFGTGEDNVNASIHFWLSQGAPASKLNMGVAFYGRHYNTMEITKDIVRYMPYYAITDRSEHLKDTVFGFDEDVGRAFLDDPRSWASYESMRGLEMKMAYVKEMGLRGVMIAKLEDDDYRGRFNRTGNYPLLQQLNRQLDERYECRPGICCIKRKTVQSPCFYV</sequence>
<dbReference type="Pfam" id="PF00704">
    <property type="entry name" value="Glyco_hydro_18"/>
    <property type="match status" value="1"/>
</dbReference>
<feature type="domain" description="GH18" evidence="3">
    <location>
        <begin position="25"/>
        <end position="350"/>
    </location>
</feature>
<dbReference type="STRING" id="35570.A0A1I8Q8I9"/>
<name>A0A1I8Q8I9_STOCA</name>
<dbReference type="GO" id="GO:0005576">
    <property type="term" value="C:extracellular region"/>
    <property type="evidence" value="ECO:0007669"/>
    <property type="project" value="TreeGrafter"/>
</dbReference>
<accession>A0A1I8Q8I9</accession>
<dbReference type="VEuPathDB" id="VectorBase:SCAU014870"/>
<evidence type="ECO:0000256" key="2">
    <source>
        <dbReference type="SAM" id="SignalP"/>
    </source>
</evidence>
<evidence type="ECO:0000256" key="1">
    <source>
        <dbReference type="ARBA" id="ARBA00022729"/>
    </source>
</evidence>
<dbReference type="KEGG" id="scac:106089549"/>
<gene>
    <name evidence="4" type="primary">106089549</name>
</gene>
<dbReference type="GO" id="GO:0008061">
    <property type="term" value="F:chitin binding"/>
    <property type="evidence" value="ECO:0007669"/>
    <property type="project" value="InterPro"/>
</dbReference>
<dbReference type="InterPro" id="IPR001223">
    <property type="entry name" value="Glyco_hydro18_cat"/>
</dbReference>
<dbReference type="InterPro" id="IPR011583">
    <property type="entry name" value="Chitinase_II/V-like_cat"/>
</dbReference>
<keyword evidence="1 2" id="KW-0732">Signal</keyword>
<dbReference type="SUPFAM" id="SSF51445">
    <property type="entry name" value="(Trans)glycosidases"/>
    <property type="match status" value="1"/>
</dbReference>
<dbReference type="InterPro" id="IPR017853">
    <property type="entry name" value="GH"/>
</dbReference>
<keyword evidence="5" id="KW-1185">Reference proteome</keyword>
<dbReference type="EnsemblMetazoa" id="SCAU014870-RA">
    <property type="protein sequence ID" value="SCAU014870-PA"/>
    <property type="gene ID" value="SCAU014870"/>
</dbReference>
<dbReference type="PANTHER" id="PTHR11177">
    <property type="entry name" value="CHITINASE"/>
    <property type="match status" value="1"/>
</dbReference>
<dbReference type="PANTHER" id="PTHR11177:SF360">
    <property type="entry name" value="CHITINASE 4-RELATED"/>
    <property type="match status" value="1"/>
</dbReference>
<feature type="chain" id="PRO_5009327960" description="GH18 domain-containing protein" evidence="2">
    <location>
        <begin position="21"/>
        <end position="372"/>
    </location>
</feature>
<evidence type="ECO:0000313" key="5">
    <source>
        <dbReference type="Proteomes" id="UP000095300"/>
    </source>
</evidence>
<feature type="signal peptide" evidence="2">
    <location>
        <begin position="1"/>
        <end position="20"/>
    </location>
</feature>
<dbReference type="Proteomes" id="UP000095300">
    <property type="component" value="Unassembled WGS sequence"/>
</dbReference>